<organism evidence="2">
    <name type="scientific">Homalodisca liturata</name>
    <dbReference type="NCBI Taxonomy" id="320908"/>
    <lineage>
        <taxon>Eukaryota</taxon>
        <taxon>Metazoa</taxon>
        <taxon>Ecdysozoa</taxon>
        <taxon>Arthropoda</taxon>
        <taxon>Hexapoda</taxon>
        <taxon>Insecta</taxon>
        <taxon>Pterygota</taxon>
        <taxon>Neoptera</taxon>
        <taxon>Paraneoptera</taxon>
        <taxon>Hemiptera</taxon>
        <taxon>Auchenorrhyncha</taxon>
        <taxon>Membracoidea</taxon>
        <taxon>Cicadellidae</taxon>
        <taxon>Cicadellinae</taxon>
        <taxon>Proconiini</taxon>
        <taxon>Homalodisca</taxon>
    </lineage>
</organism>
<name>A0A1B6JHH2_9HEMI</name>
<sequence>FIVFTTIQIILISIVTPLFVLKENIRTSDDFAKLVTSSLFVDKTLLIKAWFEDKNFVLLTAPRRSGKSMLLSMLKHFLEIPVDERGTFMERNYSINYKLFKERSLNIFKEELFFNEHFGRYPVV</sequence>
<dbReference type="InterPro" id="IPR018631">
    <property type="entry name" value="AAA-ATPase-like_dom"/>
</dbReference>
<evidence type="ECO:0000313" key="2">
    <source>
        <dbReference type="EMBL" id="JAS98607.1"/>
    </source>
</evidence>
<feature type="non-terminal residue" evidence="2">
    <location>
        <position position="1"/>
    </location>
</feature>
<protein>
    <recommendedName>
        <fullName evidence="1">AAA-ATPase-like domain-containing protein</fullName>
    </recommendedName>
</protein>
<proteinExistence type="predicted"/>
<dbReference type="PANTHER" id="PTHR34825:SF1">
    <property type="entry name" value="AAA-ATPASE-LIKE DOMAIN-CONTAINING PROTEIN"/>
    <property type="match status" value="1"/>
</dbReference>
<feature type="domain" description="AAA-ATPase-like" evidence="1">
    <location>
        <begin position="29"/>
        <end position="88"/>
    </location>
</feature>
<dbReference type="InterPro" id="IPR027417">
    <property type="entry name" value="P-loop_NTPase"/>
</dbReference>
<dbReference type="Pfam" id="PF09820">
    <property type="entry name" value="AAA-ATPase_like"/>
    <property type="match status" value="1"/>
</dbReference>
<dbReference type="AlphaFoldDB" id="A0A1B6JHH2"/>
<dbReference type="PANTHER" id="PTHR34825">
    <property type="entry name" value="CONSERVED PROTEIN, WITH A WEAK D-GALACTARATE DEHYDRATASE/ALTRONATE HYDROLASE DOMAIN"/>
    <property type="match status" value="1"/>
</dbReference>
<feature type="non-terminal residue" evidence="2">
    <location>
        <position position="124"/>
    </location>
</feature>
<reference evidence="2" key="1">
    <citation type="submission" date="2015-11" db="EMBL/GenBank/DDBJ databases">
        <title>De novo transcriptome assembly of four potential Pierce s Disease insect vectors from Arizona vineyards.</title>
        <authorList>
            <person name="Tassone E.E."/>
        </authorList>
    </citation>
    <scope>NUCLEOTIDE SEQUENCE</scope>
</reference>
<evidence type="ECO:0000259" key="1">
    <source>
        <dbReference type="Pfam" id="PF09820"/>
    </source>
</evidence>
<accession>A0A1B6JHH2</accession>
<dbReference type="EMBL" id="GECU01009099">
    <property type="protein sequence ID" value="JAS98607.1"/>
    <property type="molecule type" value="Transcribed_RNA"/>
</dbReference>
<dbReference type="SUPFAM" id="SSF52540">
    <property type="entry name" value="P-loop containing nucleoside triphosphate hydrolases"/>
    <property type="match status" value="1"/>
</dbReference>
<gene>
    <name evidence="2" type="ORF">g.57170</name>
</gene>